<dbReference type="Proteomes" id="UP000030854">
    <property type="component" value="Unassembled WGS sequence"/>
</dbReference>
<sequence>MKGLVLLALFSVASASFLEKFGLNIFSSKKPHGFGICVNTIGGSYTYNDAATRTACEWHNTKENNKCVDCIIVINESTHCSSEKKQLDKAEFHNLCKDAGADRSLSN</sequence>
<dbReference type="AlphaFoldDB" id="A0A0B1PHP2"/>
<keyword evidence="1" id="KW-0732">Signal</keyword>
<evidence type="ECO:0008006" key="4">
    <source>
        <dbReference type="Google" id="ProtNLM"/>
    </source>
</evidence>
<dbReference type="EMBL" id="JNVN01000082">
    <property type="protein sequence ID" value="KHJ36296.1"/>
    <property type="molecule type" value="Genomic_DNA"/>
</dbReference>
<protein>
    <recommendedName>
        <fullName evidence="4">Secreted protein</fullName>
    </recommendedName>
</protein>
<evidence type="ECO:0000313" key="2">
    <source>
        <dbReference type="EMBL" id="KHJ36296.1"/>
    </source>
</evidence>
<feature type="signal peptide" evidence="1">
    <location>
        <begin position="1"/>
        <end position="15"/>
    </location>
</feature>
<evidence type="ECO:0000313" key="3">
    <source>
        <dbReference type="Proteomes" id="UP000030854"/>
    </source>
</evidence>
<dbReference type="HOGENOM" id="CLU_2211916_0_0_1"/>
<gene>
    <name evidence="2" type="ORF">EV44_g0525</name>
</gene>
<organism evidence="2 3">
    <name type="scientific">Uncinula necator</name>
    <name type="common">Grape powdery mildew</name>
    <dbReference type="NCBI Taxonomy" id="52586"/>
    <lineage>
        <taxon>Eukaryota</taxon>
        <taxon>Fungi</taxon>
        <taxon>Dikarya</taxon>
        <taxon>Ascomycota</taxon>
        <taxon>Pezizomycotina</taxon>
        <taxon>Leotiomycetes</taxon>
        <taxon>Erysiphales</taxon>
        <taxon>Erysiphaceae</taxon>
        <taxon>Erysiphe</taxon>
    </lineage>
</organism>
<reference evidence="2 3" key="1">
    <citation type="journal article" date="2014" name="BMC Genomics">
        <title>Adaptive genomic structural variation in the grape powdery mildew pathogen, Erysiphe necator.</title>
        <authorList>
            <person name="Jones L."/>
            <person name="Riaz S."/>
            <person name="Morales-Cruz A."/>
            <person name="Amrine K.C."/>
            <person name="McGuire B."/>
            <person name="Gubler W.D."/>
            <person name="Walker M.A."/>
            <person name="Cantu D."/>
        </authorList>
    </citation>
    <scope>NUCLEOTIDE SEQUENCE [LARGE SCALE GENOMIC DNA]</scope>
    <source>
        <strain evidence="3">c</strain>
    </source>
</reference>
<evidence type="ECO:0000256" key="1">
    <source>
        <dbReference type="SAM" id="SignalP"/>
    </source>
</evidence>
<keyword evidence="3" id="KW-1185">Reference proteome</keyword>
<proteinExistence type="predicted"/>
<feature type="chain" id="PRO_5012587910" description="Secreted protein" evidence="1">
    <location>
        <begin position="16"/>
        <end position="107"/>
    </location>
</feature>
<dbReference type="OrthoDB" id="3489571at2759"/>
<comment type="caution">
    <text evidence="2">The sequence shown here is derived from an EMBL/GenBank/DDBJ whole genome shotgun (WGS) entry which is preliminary data.</text>
</comment>
<name>A0A0B1PHP2_UNCNE</name>
<accession>A0A0B1PHP2</accession>